<feature type="region of interest" description="Disordered" evidence="1">
    <location>
        <begin position="44"/>
        <end position="77"/>
    </location>
</feature>
<dbReference type="EMBL" id="AMCI01008090">
    <property type="protein sequence ID" value="EJW91572.1"/>
    <property type="molecule type" value="Genomic_DNA"/>
</dbReference>
<protein>
    <submittedName>
        <fullName evidence="3">Secreted protein</fullName>
    </submittedName>
</protein>
<evidence type="ECO:0000256" key="1">
    <source>
        <dbReference type="SAM" id="MobiDB-lite"/>
    </source>
</evidence>
<name>J9FPT9_9ZZZZ</name>
<accession>J9FPT9</accession>
<gene>
    <name evidence="3" type="ORF">EVA_20321</name>
</gene>
<feature type="non-terminal residue" evidence="3">
    <location>
        <position position="126"/>
    </location>
</feature>
<organism evidence="3">
    <name type="scientific">gut metagenome</name>
    <dbReference type="NCBI Taxonomy" id="749906"/>
    <lineage>
        <taxon>unclassified sequences</taxon>
        <taxon>metagenomes</taxon>
        <taxon>organismal metagenomes</taxon>
    </lineage>
</organism>
<dbReference type="AlphaFoldDB" id="J9FPT9"/>
<comment type="caution">
    <text evidence="3">The sequence shown here is derived from an EMBL/GenBank/DDBJ whole genome shotgun (WGS) entry which is preliminary data.</text>
</comment>
<keyword evidence="2" id="KW-1133">Transmembrane helix</keyword>
<proteinExistence type="predicted"/>
<evidence type="ECO:0000256" key="2">
    <source>
        <dbReference type="SAM" id="Phobius"/>
    </source>
</evidence>
<keyword evidence="2" id="KW-0812">Transmembrane</keyword>
<keyword evidence="2" id="KW-0472">Membrane</keyword>
<sequence length="126" mass="13617">MSRNPNRSGGLAKVLLIALIALLIAATGLMIWLCIDLVNAPTPQVSKPQQEMTLPTQPPTLPPPPTTEPPTTAPPEPERVVATATVASQGDLLMHKPVFETCRQSDGSYDFSSIFRYSKDLIASYD</sequence>
<feature type="compositionally biased region" description="Pro residues" evidence="1">
    <location>
        <begin position="56"/>
        <end position="75"/>
    </location>
</feature>
<evidence type="ECO:0000313" key="3">
    <source>
        <dbReference type="EMBL" id="EJW91572.1"/>
    </source>
</evidence>
<reference evidence="3" key="1">
    <citation type="journal article" date="2012" name="PLoS ONE">
        <title>Gene sets for utilization of primary and secondary nutrition supplies in the distal gut of endangered iberian lynx.</title>
        <authorList>
            <person name="Alcaide M."/>
            <person name="Messina E."/>
            <person name="Richter M."/>
            <person name="Bargiela R."/>
            <person name="Peplies J."/>
            <person name="Huws S.A."/>
            <person name="Newbold C.J."/>
            <person name="Golyshin P.N."/>
            <person name="Simon M.A."/>
            <person name="Lopez G."/>
            <person name="Yakimov M.M."/>
            <person name="Ferrer M."/>
        </authorList>
    </citation>
    <scope>NUCLEOTIDE SEQUENCE</scope>
</reference>
<feature type="transmembrane region" description="Helical" evidence="2">
    <location>
        <begin position="12"/>
        <end position="33"/>
    </location>
</feature>